<gene>
    <name evidence="2" type="ORF">SDC9_126767</name>
</gene>
<protein>
    <submittedName>
        <fullName evidence="2">Uncharacterized protein</fullName>
    </submittedName>
</protein>
<feature type="region of interest" description="Disordered" evidence="1">
    <location>
        <begin position="176"/>
        <end position="204"/>
    </location>
</feature>
<proteinExistence type="predicted"/>
<evidence type="ECO:0000313" key="2">
    <source>
        <dbReference type="EMBL" id="MPM79727.1"/>
    </source>
</evidence>
<feature type="compositionally biased region" description="Basic and acidic residues" evidence="1">
    <location>
        <begin position="182"/>
        <end position="204"/>
    </location>
</feature>
<dbReference type="EMBL" id="VSSQ01029553">
    <property type="protein sequence ID" value="MPM79727.1"/>
    <property type="molecule type" value="Genomic_DNA"/>
</dbReference>
<comment type="caution">
    <text evidence="2">The sequence shown here is derived from an EMBL/GenBank/DDBJ whole genome shotgun (WGS) entry which is preliminary data.</text>
</comment>
<reference evidence="2" key="1">
    <citation type="submission" date="2019-08" db="EMBL/GenBank/DDBJ databases">
        <authorList>
            <person name="Kucharzyk K."/>
            <person name="Murdoch R.W."/>
            <person name="Higgins S."/>
            <person name="Loffler F."/>
        </authorList>
    </citation>
    <scope>NUCLEOTIDE SEQUENCE</scope>
</reference>
<name>A0A645CS31_9ZZZZ</name>
<organism evidence="2">
    <name type="scientific">bioreactor metagenome</name>
    <dbReference type="NCBI Taxonomy" id="1076179"/>
    <lineage>
        <taxon>unclassified sequences</taxon>
        <taxon>metagenomes</taxon>
        <taxon>ecological metagenomes</taxon>
    </lineage>
</organism>
<evidence type="ECO:0000256" key="1">
    <source>
        <dbReference type="SAM" id="MobiDB-lite"/>
    </source>
</evidence>
<dbReference type="AlphaFoldDB" id="A0A645CS31"/>
<accession>A0A645CS31</accession>
<sequence>MFLTVGQIEPVVEVGRIDPLIVLKNGLQLVQCLYGFGFGRCGILILLPKREDLGLVRLIERACEMQQVGLFLLAFVRMLVFLDGRNVSVNRFAQIMHKAHFQQLEHVHAGQFVLECHRHQAQAPSMFGGTLRPACRRVCASEHALELFRFLQKGQTALDLVDIHARFYKDPHVLGRRMSKTPAEKPGRPGDEHSRLSRAELRSP</sequence>